<dbReference type="STRING" id="1173701.A0A066XSH6"/>
<evidence type="ECO:0000313" key="2">
    <source>
        <dbReference type="Proteomes" id="UP000027238"/>
    </source>
</evidence>
<protein>
    <submittedName>
        <fullName evidence="1">Uncharacterized protein</fullName>
    </submittedName>
</protein>
<dbReference type="Proteomes" id="UP000027238">
    <property type="component" value="Unassembled WGS sequence"/>
</dbReference>
<comment type="caution">
    <text evidence="1">The sequence shown here is derived from an EMBL/GenBank/DDBJ whole genome shotgun (WGS) entry which is preliminary data.</text>
</comment>
<dbReference type="EMBL" id="JMSE01000320">
    <property type="protein sequence ID" value="KDN70659.1"/>
    <property type="molecule type" value="Genomic_DNA"/>
</dbReference>
<dbReference type="OrthoDB" id="447842at2759"/>
<keyword evidence="2" id="KW-1185">Reference proteome</keyword>
<reference evidence="2" key="1">
    <citation type="journal article" date="2014" name="Genome Announc.">
        <title>Draft genome sequence of Colletotrichum sublineola, a destructive pathogen of cultivated sorghum.</title>
        <authorList>
            <person name="Baroncelli R."/>
            <person name="Sanz-Martin J.M."/>
            <person name="Rech G.E."/>
            <person name="Sukno S.A."/>
            <person name="Thon M.R."/>
        </authorList>
    </citation>
    <scope>NUCLEOTIDE SEQUENCE [LARGE SCALE GENOMIC DNA]</scope>
    <source>
        <strain evidence="2">TX430BB</strain>
    </source>
</reference>
<accession>A0A066XSH6</accession>
<dbReference type="HOGENOM" id="CLU_1194815_0_0_1"/>
<dbReference type="eggNOG" id="ENOG502RP1X">
    <property type="taxonomic scope" value="Eukaryota"/>
</dbReference>
<proteinExistence type="predicted"/>
<organism evidence="1 2">
    <name type="scientific">Colletotrichum sublineola</name>
    <name type="common">Sorghum anthracnose fungus</name>
    <dbReference type="NCBI Taxonomy" id="1173701"/>
    <lineage>
        <taxon>Eukaryota</taxon>
        <taxon>Fungi</taxon>
        <taxon>Dikarya</taxon>
        <taxon>Ascomycota</taxon>
        <taxon>Pezizomycotina</taxon>
        <taxon>Sordariomycetes</taxon>
        <taxon>Hypocreomycetidae</taxon>
        <taxon>Glomerellales</taxon>
        <taxon>Glomerellaceae</taxon>
        <taxon>Colletotrichum</taxon>
        <taxon>Colletotrichum graminicola species complex</taxon>
    </lineage>
</organism>
<gene>
    <name evidence="1" type="ORF">CSUB01_11685</name>
</gene>
<evidence type="ECO:0000313" key="1">
    <source>
        <dbReference type="EMBL" id="KDN70659.1"/>
    </source>
</evidence>
<sequence length="232" mass="26584">MAVRSVPSPSGNLVQTNCYVSWIGLLISTPFLALRLAHQHRSTGLEWGDRLTSRQVFSAAIQALMICAITLETIYYHHDNISPENLNIYSVRSHEFVYLEIGEVLADAVAFPSAKGQTHGVVPPNSLFVRYGAYLPRIIKKFIGGKQWRCMFFVVKQIDPAEEPKIMEPDKHVALKWIEWEVMWDEIKAQIEGKAEQNISGEENKRRYFQSMVNMVNKYPKRSDAACLERRL</sequence>
<name>A0A066XSH6_COLSU</name>
<dbReference type="AlphaFoldDB" id="A0A066XSH6"/>